<comment type="caution">
    <text evidence="1">The sequence shown here is derived from an EMBL/GenBank/DDBJ whole genome shotgun (WGS) entry which is preliminary data.</text>
</comment>
<evidence type="ECO:0000313" key="1">
    <source>
        <dbReference type="EMBL" id="KAJ4451398.1"/>
    </source>
</evidence>
<name>A0ABQ8TZX2_PERAM</name>
<sequence>MAGLCEGGNEPSGSLKAICKSFLEAPGVKVLAVSEKCKRVMCANEDLEKLKYIHEVLKAFMLEGKRVWHTARKKSQSGCKKCLKWGMAAAFVSMLKRRKSEVYRCCKEKESEVWSARKKKDVSVPMGIPGKKMFLQPSSDTIRHLGNGLCPRGIDGGPCEVAFDMCLGDVCIWAIARPWEPSLRTSRRTVMVLEEDPDAVRNSCVMVAVDD</sequence>
<dbReference type="EMBL" id="JAJSOF020000001">
    <property type="protein sequence ID" value="KAJ4451398.1"/>
    <property type="molecule type" value="Genomic_DNA"/>
</dbReference>
<protein>
    <submittedName>
        <fullName evidence="1">Uncharacterized protein</fullName>
    </submittedName>
</protein>
<accession>A0ABQ8TZX2</accession>
<proteinExistence type="predicted"/>
<organism evidence="1 2">
    <name type="scientific">Periplaneta americana</name>
    <name type="common">American cockroach</name>
    <name type="synonym">Blatta americana</name>
    <dbReference type="NCBI Taxonomy" id="6978"/>
    <lineage>
        <taxon>Eukaryota</taxon>
        <taxon>Metazoa</taxon>
        <taxon>Ecdysozoa</taxon>
        <taxon>Arthropoda</taxon>
        <taxon>Hexapoda</taxon>
        <taxon>Insecta</taxon>
        <taxon>Pterygota</taxon>
        <taxon>Neoptera</taxon>
        <taxon>Polyneoptera</taxon>
        <taxon>Dictyoptera</taxon>
        <taxon>Blattodea</taxon>
        <taxon>Blattoidea</taxon>
        <taxon>Blattidae</taxon>
        <taxon>Blattinae</taxon>
        <taxon>Periplaneta</taxon>
    </lineage>
</organism>
<gene>
    <name evidence="1" type="ORF">ANN_02860</name>
</gene>
<keyword evidence="2" id="KW-1185">Reference proteome</keyword>
<reference evidence="1 2" key="1">
    <citation type="journal article" date="2022" name="Allergy">
        <title>Genome assembly and annotation of Periplaneta americana reveal a comprehensive cockroach allergen profile.</title>
        <authorList>
            <person name="Wang L."/>
            <person name="Xiong Q."/>
            <person name="Saelim N."/>
            <person name="Wang L."/>
            <person name="Nong W."/>
            <person name="Wan A.T."/>
            <person name="Shi M."/>
            <person name="Liu X."/>
            <person name="Cao Q."/>
            <person name="Hui J.H.L."/>
            <person name="Sookrung N."/>
            <person name="Leung T.F."/>
            <person name="Tungtrongchitr A."/>
            <person name="Tsui S.K.W."/>
        </authorList>
    </citation>
    <scope>NUCLEOTIDE SEQUENCE [LARGE SCALE GENOMIC DNA]</scope>
    <source>
        <strain evidence="1">PWHHKU_190912</strain>
    </source>
</reference>
<dbReference type="Proteomes" id="UP001148838">
    <property type="component" value="Unassembled WGS sequence"/>
</dbReference>
<evidence type="ECO:0000313" key="2">
    <source>
        <dbReference type="Proteomes" id="UP001148838"/>
    </source>
</evidence>